<protein>
    <recommendedName>
        <fullName evidence="4">SH3 domain-containing protein</fullName>
    </recommendedName>
</protein>
<gene>
    <name evidence="2" type="ORF">ACFQZM_08650</name>
</gene>
<evidence type="ECO:0000256" key="1">
    <source>
        <dbReference type="SAM" id="SignalP"/>
    </source>
</evidence>
<evidence type="ECO:0000313" key="3">
    <source>
        <dbReference type="Proteomes" id="UP001597063"/>
    </source>
</evidence>
<dbReference type="EMBL" id="JBHTGP010000003">
    <property type="protein sequence ID" value="MFD0684562.1"/>
    <property type="molecule type" value="Genomic_DNA"/>
</dbReference>
<feature type="chain" id="PRO_5046518525" description="SH3 domain-containing protein" evidence="1">
    <location>
        <begin position="35"/>
        <end position="244"/>
    </location>
</feature>
<proteinExistence type="predicted"/>
<dbReference type="Proteomes" id="UP001597063">
    <property type="component" value="Unassembled WGS sequence"/>
</dbReference>
<keyword evidence="3" id="KW-1185">Reference proteome</keyword>
<feature type="signal peptide" evidence="1">
    <location>
        <begin position="1"/>
        <end position="34"/>
    </location>
</feature>
<accession>A0ABW2XIL9</accession>
<reference evidence="3" key="1">
    <citation type="journal article" date="2019" name="Int. J. Syst. Evol. Microbiol.">
        <title>The Global Catalogue of Microorganisms (GCM) 10K type strain sequencing project: providing services to taxonomists for standard genome sequencing and annotation.</title>
        <authorList>
            <consortium name="The Broad Institute Genomics Platform"/>
            <consortium name="The Broad Institute Genome Sequencing Center for Infectious Disease"/>
            <person name="Wu L."/>
            <person name="Ma J."/>
        </authorList>
    </citation>
    <scope>NUCLEOTIDE SEQUENCE [LARGE SCALE GENOMIC DNA]</scope>
    <source>
        <strain evidence="3">JCM 9371</strain>
    </source>
</reference>
<keyword evidence="1" id="KW-0732">Signal</keyword>
<dbReference type="RefSeq" id="WP_131756583.1">
    <property type="nucleotide sequence ID" value="NZ_CAACUY010000018.1"/>
</dbReference>
<organism evidence="2 3">
    <name type="scientific">Actinomadura fibrosa</name>
    <dbReference type="NCBI Taxonomy" id="111802"/>
    <lineage>
        <taxon>Bacteria</taxon>
        <taxon>Bacillati</taxon>
        <taxon>Actinomycetota</taxon>
        <taxon>Actinomycetes</taxon>
        <taxon>Streptosporangiales</taxon>
        <taxon>Thermomonosporaceae</taxon>
        <taxon>Actinomadura</taxon>
    </lineage>
</organism>
<name>A0ABW2XIL9_9ACTN</name>
<evidence type="ECO:0000313" key="2">
    <source>
        <dbReference type="EMBL" id="MFD0684562.1"/>
    </source>
</evidence>
<evidence type="ECO:0008006" key="4">
    <source>
        <dbReference type="Google" id="ProtNLM"/>
    </source>
</evidence>
<comment type="caution">
    <text evidence="2">The sequence shown here is derived from an EMBL/GenBank/DDBJ whole genome shotgun (WGS) entry which is preliminary data.</text>
</comment>
<sequence length="244" mass="25317">MRSSLAALRASRGACLGGGLAVLAVLGGGASAMAAAAGGAPHATAAQAAGQVSGRTATAAATHYTHSTTLAKAQCPVYLNYPKGGVAPRHWTKHRTAAGKRTHLGVRYTYKGYALVLDYAKKKDPSWGFIAKSCLTDPYAYSQGDRGTRLGDLRAIGGNGQVKAVPISAAHRGKKQRTLIRVGSNGTLRSAPKSFVIGNGVRGDAFRITTKHCGHHSSAAWILGYAPASGRWGYIQAAHLPACR</sequence>